<evidence type="ECO:0000313" key="2">
    <source>
        <dbReference type="Proteomes" id="UP000534294"/>
    </source>
</evidence>
<keyword evidence="2" id="KW-1185">Reference proteome</keyword>
<dbReference type="AlphaFoldDB" id="A0A7W7YN68"/>
<sequence>MSLPPTDLGSAAALGIVAIATNNVLGPTLKVIGEDLKRVYEVGRDKIILVADRKNNSQKDQKRANIRIAKEVFESGSYTTDEISAEYFGGILASCRSETGQDDSALPLLNIIKGLSTYQLHLHYAIYCTLNERLLKEGKFLNVAMESQLSSKEIVFAAQHIFGINLNPTRDLPILNEVGLVGLYKTGVEPIPGGKMVPFVSIRPTTLGVMVYCVAHNKFEDWNAFSSLTLGRFPDIEVPPISFDSIQGLKNFVTATQKNVD</sequence>
<dbReference type="Proteomes" id="UP000534294">
    <property type="component" value="Unassembled WGS sequence"/>
</dbReference>
<evidence type="ECO:0000313" key="1">
    <source>
        <dbReference type="EMBL" id="MBB5039268.1"/>
    </source>
</evidence>
<gene>
    <name evidence="1" type="ORF">HNQ64_003537</name>
</gene>
<accession>A0A7W7YN68</accession>
<comment type="caution">
    <text evidence="1">The sequence shown here is derived from an EMBL/GenBank/DDBJ whole genome shotgun (WGS) entry which is preliminary data.</text>
</comment>
<organism evidence="1 2">
    <name type="scientific">Prosthecobacter dejongeii</name>
    <dbReference type="NCBI Taxonomy" id="48465"/>
    <lineage>
        <taxon>Bacteria</taxon>
        <taxon>Pseudomonadati</taxon>
        <taxon>Verrucomicrobiota</taxon>
        <taxon>Verrucomicrobiia</taxon>
        <taxon>Verrucomicrobiales</taxon>
        <taxon>Verrucomicrobiaceae</taxon>
        <taxon>Prosthecobacter</taxon>
    </lineage>
</organism>
<name>A0A7W7YN68_9BACT</name>
<dbReference type="EMBL" id="JACHIF010000007">
    <property type="protein sequence ID" value="MBB5039268.1"/>
    <property type="molecule type" value="Genomic_DNA"/>
</dbReference>
<dbReference type="RefSeq" id="WP_184210836.1">
    <property type="nucleotide sequence ID" value="NZ_JACHIF010000007.1"/>
</dbReference>
<protein>
    <submittedName>
        <fullName evidence="1">Uncharacterized protein</fullName>
    </submittedName>
</protein>
<reference evidence="1 2" key="1">
    <citation type="submission" date="2020-08" db="EMBL/GenBank/DDBJ databases">
        <title>Genomic Encyclopedia of Type Strains, Phase IV (KMG-IV): sequencing the most valuable type-strain genomes for metagenomic binning, comparative biology and taxonomic classification.</title>
        <authorList>
            <person name="Goeker M."/>
        </authorList>
    </citation>
    <scope>NUCLEOTIDE SEQUENCE [LARGE SCALE GENOMIC DNA]</scope>
    <source>
        <strain evidence="1 2">DSM 12251</strain>
    </source>
</reference>
<proteinExistence type="predicted"/>